<dbReference type="NCBIfam" id="TIGR01352">
    <property type="entry name" value="tonB_Cterm"/>
    <property type="match status" value="1"/>
</dbReference>
<dbReference type="InterPro" id="IPR037682">
    <property type="entry name" value="TonB_C"/>
</dbReference>
<keyword evidence="14" id="KW-1185">Reference proteome</keyword>
<feature type="region of interest" description="Disordered" evidence="11">
    <location>
        <begin position="54"/>
        <end position="147"/>
    </location>
</feature>
<dbReference type="PRINTS" id="PR01374">
    <property type="entry name" value="TONBPROTEIN"/>
</dbReference>
<evidence type="ECO:0000256" key="8">
    <source>
        <dbReference type="ARBA" id="ARBA00022989"/>
    </source>
</evidence>
<evidence type="ECO:0000256" key="4">
    <source>
        <dbReference type="ARBA" id="ARBA00022475"/>
    </source>
</evidence>
<dbReference type="InterPro" id="IPR006260">
    <property type="entry name" value="TonB/TolA_C"/>
</dbReference>
<dbReference type="PROSITE" id="PS52015">
    <property type="entry name" value="TONB_CTD"/>
    <property type="match status" value="1"/>
</dbReference>
<keyword evidence="5 10" id="KW-0997">Cell inner membrane</keyword>
<gene>
    <name evidence="13" type="ORF">V6E02_08680</name>
</gene>
<feature type="domain" description="TonB C-terminal" evidence="12">
    <location>
        <begin position="148"/>
        <end position="238"/>
    </location>
</feature>
<sequence>MTLANPPARRVRDLPLAVALGLSALLHAALLLGVRVGQVERLGAATQRLEVHLDQVKPPFKPDTRAAPGMDAPPIRDAGSEAQAAQPLASPAEAPPAAARKAAETSASPAAADQDGALPRPGMPEAAAGRNTVDLPLPPDPTYYPARQVDEHPVLLSDTRPVYPEEAASHNVRGEVIVLMLLNEHGRADEVSIVEARPPGQGFEEAVIAWLRDARFKPAMRQGRAVKARVVYHVTFEP</sequence>
<comment type="function">
    <text evidence="10">Interacts with outer membrane receptor proteins that carry out high-affinity binding and energy dependent uptake into the periplasmic space of specific substrates. It could act to transduce energy from the cytoplasmic membrane to specific energy-requiring processes in the outer membrane, resulting in the release into the periplasm of ligands bound by these outer membrane proteins.</text>
</comment>
<evidence type="ECO:0000256" key="2">
    <source>
        <dbReference type="ARBA" id="ARBA00006555"/>
    </source>
</evidence>
<dbReference type="InterPro" id="IPR051045">
    <property type="entry name" value="TonB-dependent_transducer"/>
</dbReference>
<keyword evidence="3 10" id="KW-0813">Transport</keyword>
<keyword evidence="6" id="KW-0812">Transmembrane</keyword>
<keyword evidence="10" id="KW-0735">Signal-anchor</keyword>
<evidence type="ECO:0000256" key="9">
    <source>
        <dbReference type="ARBA" id="ARBA00023136"/>
    </source>
</evidence>
<reference evidence="13 14" key="1">
    <citation type="submission" date="2024-02" db="EMBL/GenBank/DDBJ databases">
        <title>New thermophilic sulfur-oxidizing bacteria from a hot springs of the Uzon caldera (Kamchatka, Russia).</title>
        <authorList>
            <person name="Dukat A.M."/>
            <person name="Elcheninov A.G."/>
            <person name="Frolov E.N."/>
        </authorList>
    </citation>
    <scope>NUCLEOTIDE SEQUENCE [LARGE SCALE GENOMIC DNA]</scope>
    <source>
        <strain evidence="13 14">AK1</strain>
    </source>
</reference>
<comment type="caution">
    <text evidence="13">The sequence shown here is derived from an EMBL/GenBank/DDBJ whole genome shotgun (WGS) entry which is preliminary data.</text>
</comment>
<evidence type="ECO:0000256" key="6">
    <source>
        <dbReference type="ARBA" id="ARBA00022692"/>
    </source>
</evidence>
<dbReference type="EMBL" id="JBAJEX010000006">
    <property type="protein sequence ID" value="MEO1767285.1"/>
    <property type="molecule type" value="Genomic_DNA"/>
</dbReference>
<dbReference type="Proteomes" id="UP001482231">
    <property type="component" value="Unassembled WGS sequence"/>
</dbReference>
<protein>
    <recommendedName>
        <fullName evidence="10">Protein TonB</fullName>
    </recommendedName>
</protein>
<dbReference type="PANTHER" id="PTHR33446">
    <property type="entry name" value="PROTEIN TONB-RELATED"/>
    <property type="match status" value="1"/>
</dbReference>
<evidence type="ECO:0000313" key="14">
    <source>
        <dbReference type="Proteomes" id="UP001482231"/>
    </source>
</evidence>
<dbReference type="Gene3D" id="3.30.1150.10">
    <property type="match status" value="1"/>
</dbReference>
<keyword evidence="4 10" id="KW-1003">Cell membrane</keyword>
<keyword evidence="9" id="KW-0472">Membrane</keyword>
<proteinExistence type="inferred from homology"/>
<dbReference type="PANTHER" id="PTHR33446:SF2">
    <property type="entry name" value="PROTEIN TONB"/>
    <property type="match status" value="1"/>
</dbReference>
<comment type="similarity">
    <text evidence="2 10">Belongs to the TonB family.</text>
</comment>
<evidence type="ECO:0000256" key="1">
    <source>
        <dbReference type="ARBA" id="ARBA00004383"/>
    </source>
</evidence>
<keyword evidence="7 10" id="KW-0653">Protein transport</keyword>
<organism evidence="13 14">
    <name type="scientific">Thiobacter aerophilum</name>
    <dbReference type="NCBI Taxonomy" id="3121275"/>
    <lineage>
        <taxon>Bacteria</taxon>
        <taxon>Pseudomonadati</taxon>
        <taxon>Pseudomonadota</taxon>
        <taxon>Betaproteobacteria</taxon>
        <taxon>Burkholderiales</taxon>
        <taxon>Thiobacteraceae</taxon>
        <taxon>Thiobacter</taxon>
    </lineage>
</organism>
<evidence type="ECO:0000256" key="3">
    <source>
        <dbReference type="ARBA" id="ARBA00022448"/>
    </source>
</evidence>
<keyword evidence="8" id="KW-1133">Transmembrane helix</keyword>
<dbReference type="InterPro" id="IPR003538">
    <property type="entry name" value="TonB"/>
</dbReference>
<evidence type="ECO:0000259" key="12">
    <source>
        <dbReference type="PROSITE" id="PS52015"/>
    </source>
</evidence>
<dbReference type="Pfam" id="PF03544">
    <property type="entry name" value="TonB_C"/>
    <property type="match status" value="1"/>
</dbReference>
<evidence type="ECO:0000256" key="10">
    <source>
        <dbReference type="RuleBase" id="RU362123"/>
    </source>
</evidence>
<feature type="compositionally biased region" description="Low complexity" evidence="11">
    <location>
        <begin position="81"/>
        <end position="114"/>
    </location>
</feature>
<name>A0ABV0EH08_9BURK</name>
<evidence type="ECO:0000313" key="13">
    <source>
        <dbReference type="EMBL" id="MEO1767285.1"/>
    </source>
</evidence>
<comment type="subcellular location">
    <subcellularLocation>
        <location evidence="1 10">Cell inner membrane</location>
        <topology evidence="1 10">Single-pass membrane protein</topology>
        <orientation evidence="1 10">Periplasmic side</orientation>
    </subcellularLocation>
</comment>
<dbReference type="RefSeq" id="WP_347308395.1">
    <property type="nucleotide sequence ID" value="NZ_JBAJEX010000006.1"/>
</dbReference>
<dbReference type="SUPFAM" id="SSF74653">
    <property type="entry name" value="TolA/TonB C-terminal domain"/>
    <property type="match status" value="1"/>
</dbReference>
<evidence type="ECO:0000256" key="11">
    <source>
        <dbReference type="SAM" id="MobiDB-lite"/>
    </source>
</evidence>
<evidence type="ECO:0000256" key="5">
    <source>
        <dbReference type="ARBA" id="ARBA00022519"/>
    </source>
</evidence>
<accession>A0ABV0EH08</accession>
<evidence type="ECO:0000256" key="7">
    <source>
        <dbReference type="ARBA" id="ARBA00022927"/>
    </source>
</evidence>
<feature type="compositionally biased region" description="Basic and acidic residues" evidence="11">
    <location>
        <begin position="54"/>
        <end position="64"/>
    </location>
</feature>